<reference evidence="1 2" key="1">
    <citation type="submission" date="2019-10" db="EMBL/GenBank/DDBJ databases">
        <title>Genomic and transcriptomic insights into the perfect genentic adaptation of a filamentous nitrogen-fixing cyanobacterium to rice fields.</title>
        <authorList>
            <person name="Chen Z."/>
        </authorList>
    </citation>
    <scope>NUCLEOTIDE SEQUENCE [LARGE SCALE GENOMIC DNA]</scope>
    <source>
        <strain evidence="1">CCNUC1</strain>
    </source>
</reference>
<dbReference type="Proteomes" id="UP000326678">
    <property type="component" value="Chromosome Gxm1"/>
</dbReference>
<organism evidence="1 2">
    <name type="scientific">Nostoc sphaeroides CCNUC1</name>
    <dbReference type="NCBI Taxonomy" id="2653204"/>
    <lineage>
        <taxon>Bacteria</taxon>
        <taxon>Bacillati</taxon>
        <taxon>Cyanobacteriota</taxon>
        <taxon>Cyanophyceae</taxon>
        <taxon>Nostocales</taxon>
        <taxon>Nostocaceae</taxon>
        <taxon>Nostoc</taxon>
    </lineage>
</organism>
<dbReference type="KEGG" id="nsh:GXM_02649"/>
<dbReference type="EMBL" id="CP045226">
    <property type="protein sequence ID" value="QFS45172.1"/>
    <property type="molecule type" value="Genomic_DNA"/>
</dbReference>
<gene>
    <name evidence="1" type="ORF">GXM_02649</name>
</gene>
<protein>
    <submittedName>
        <fullName evidence="1">Uncharacterized protein</fullName>
    </submittedName>
</protein>
<dbReference type="AlphaFoldDB" id="A0A5P8VXN5"/>
<keyword evidence="2" id="KW-1185">Reference proteome</keyword>
<proteinExistence type="predicted"/>
<evidence type="ECO:0000313" key="1">
    <source>
        <dbReference type="EMBL" id="QFS45172.1"/>
    </source>
</evidence>
<name>A0A5P8VXN5_9NOSO</name>
<sequence length="38" mass="4404">MFSTIGSVRVSSLVIDFVFSVRENFELNRLDANHSRFI</sequence>
<evidence type="ECO:0000313" key="2">
    <source>
        <dbReference type="Proteomes" id="UP000326678"/>
    </source>
</evidence>
<accession>A0A5P8VXN5</accession>